<keyword evidence="2" id="KW-1185">Reference proteome</keyword>
<evidence type="ECO:0000313" key="2">
    <source>
        <dbReference type="Proteomes" id="UP001470230"/>
    </source>
</evidence>
<evidence type="ECO:0000313" key="1">
    <source>
        <dbReference type="EMBL" id="KAK8854238.1"/>
    </source>
</evidence>
<reference evidence="1 2" key="1">
    <citation type="submission" date="2024-04" db="EMBL/GenBank/DDBJ databases">
        <title>Tritrichomonas musculus Genome.</title>
        <authorList>
            <person name="Alves-Ferreira E."/>
            <person name="Grigg M."/>
            <person name="Lorenzi H."/>
            <person name="Galac M."/>
        </authorList>
    </citation>
    <scope>NUCLEOTIDE SEQUENCE [LARGE SCALE GENOMIC DNA]</scope>
    <source>
        <strain evidence="1 2">EAF2021</strain>
    </source>
</reference>
<dbReference type="InterPro" id="IPR029071">
    <property type="entry name" value="Ubiquitin-like_domsf"/>
</dbReference>
<name>A0ABR2HX68_9EUKA</name>
<protein>
    <recommendedName>
        <fullName evidence="3">Ubiquitin-like domain-containing protein</fullName>
    </recommendedName>
</protein>
<accession>A0ABR2HX68</accession>
<sequence length="112" mass="12417">MTTSLAFLKAGLEKKIEINDIDNDVTFDELSNTIMGKLSELHVAPNSAGQIRFIYSGKILNPKDNVGSIRNPDIEPPYTLQILIRPEISPNQAQDSQPVEVNEKKGSCCYLI</sequence>
<organism evidence="1 2">
    <name type="scientific">Tritrichomonas musculus</name>
    <dbReference type="NCBI Taxonomy" id="1915356"/>
    <lineage>
        <taxon>Eukaryota</taxon>
        <taxon>Metamonada</taxon>
        <taxon>Parabasalia</taxon>
        <taxon>Tritrichomonadida</taxon>
        <taxon>Tritrichomonadidae</taxon>
        <taxon>Tritrichomonas</taxon>
    </lineage>
</organism>
<dbReference type="SUPFAM" id="SSF54236">
    <property type="entry name" value="Ubiquitin-like"/>
    <property type="match status" value="1"/>
</dbReference>
<dbReference type="EMBL" id="JAPFFF010000021">
    <property type="protein sequence ID" value="KAK8854238.1"/>
    <property type="molecule type" value="Genomic_DNA"/>
</dbReference>
<dbReference type="Proteomes" id="UP001470230">
    <property type="component" value="Unassembled WGS sequence"/>
</dbReference>
<proteinExistence type="predicted"/>
<gene>
    <name evidence="1" type="ORF">M9Y10_016797</name>
</gene>
<evidence type="ECO:0008006" key="3">
    <source>
        <dbReference type="Google" id="ProtNLM"/>
    </source>
</evidence>
<comment type="caution">
    <text evidence="1">The sequence shown here is derived from an EMBL/GenBank/DDBJ whole genome shotgun (WGS) entry which is preliminary data.</text>
</comment>